<gene>
    <name evidence="1" type="ORF">CLV56_3794</name>
</gene>
<protein>
    <submittedName>
        <fullName evidence="1">Uncharacterized protein</fullName>
    </submittedName>
</protein>
<proteinExistence type="predicted"/>
<reference evidence="1 2" key="1">
    <citation type="submission" date="2017-11" db="EMBL/GenBank/DDBJ databases">
        <title>Genomic Encyclopedia of Archaeal and Bacterial Type Strains, Phase II (KMG-II): From Individual Species to Whole Genera.</title>
        <authorList>
            <person name="Goeker M."/>
        </authorList>
    </citation>
    <scope>NUCLEOTIDE SEQUENCE [LARGE SCALE GENOMIC DNA]</scope>
    <source>
        <strain evidence="1 2">DSM 27763</strain>
    </source>
</reference>
<organism evidence="1 2">
    <name type="scientific">Mumia flava</name>
    <dbReference type="NCBI Taxonomy" id="1348852"/>
    <lineage>
        <taxon>Bacteria</taxon>
        <taxon>Bacillati</taxon>
        <taxon>Actinomycetota</taxon>
        <taxon>Actinomycetes</taxon>
        <taxon>Propionibacteriales</taxon>
        <taxon>Nocardioidaceae</taxon>
        <taxon>Mumia</taxon>
    </lineage>
</organism>
<dbReference type="OrthoDB" id="3780846at2"/>
<name>A0A0B2BH18_9ACTN</name>
<accession>A0A0B2BH18</accession>
<evidence type="ECO:0000313" key="1">
    <source>
        <dbReference type="EMBL" id="PJJ54286.1"/>
    </source>
</evidence>
<sequence length="59" mass="6776">MRIRYGRDTVRFRISETCLGGYGKVRVSVRSGDVDPQTGKQRTDWLPSRRSFTGWVARG</sequence>
<dbReference type="AlphaFoldDB" id="A0A0B2BH18"/>
<comment type="caution">
    <text evidence="1">The sequence shown here is derived from an EMBL/GenBank/DDBJ whole genome shotgun (WGS) entry which is preliminary data.</text>
</comment>
<dbReference type="RefSeq" id="WP_039347960.1">
    <property type="nucleotide sequence ID" value="NZ_PGEZ01000002.1"/>
</dbReference>
<evidence type="ECO:0000313" key="2">
    <source>
        <dbReference type="Proteomes" id="UP000230842"/>
    </source>
</evidence>
<dbReference type="Proteomes" id="UP000230842">
    <property type="component" value="Unassembled WGS sequence"/>
</dbReference>
<keyword evidence="2" id="KW-1185">Reference proteome</keyword>
<dbReference type="EMBL" id="PGEZ01000002">
    <property type="protein sequence ID" value="PJJ54286.1"/>
    <property type="molecule type" value="Genomic_DNA"/>
</dbReference>